<dbReference type="AlphaFoldDB" id="A0A212J9E2"/>
<dbReference type="RefSeq" id="WP_296947802.1">
    <property type="nucleotide sequence ID" value="NZ_LT599021.1"/>
</dbReference>
<organism evidence="1">
    <name type="scientific">uncultured Dysgonomonas sp</name>
    <dbReference type="NCBI Taxonomy" id="206096"/>
    <lineage>
        <taxon>Bacteria</taxon>
        <taxon>Pseudomonadati</taxon>
        <taxon>Bacteroidota</taxon>
        <taxon>Bacteroidia</taxon>
        <taxon>Bacteroidales</taxon>
        <taxon>Dysgonomonadaceae</taxon>
        <taxon>Dysgonomonas</taxon>
        <taxon>environmental samples</taxon>
    </lineage>
</organism>
<sequence length="157" mass="18458">MNKEELLNYDDLNFHDCQIYSFGFDSDNYELLFDIDLILKWHTEKSKWKFSVSPVTIVFKNVYDIEMDIDSNTQLIMDDIIKSNPRTPKNIDHLPANTLEYDWYFDLIVGGEIRFKSIGMTMYKRKESIKQSGQTLTLDKRGGFSLSKEGSIILEEY</sequence>
<protein>
    <submittedName>
        <fullName evidence="1">Uncharacterized protein</fullName>
    </submittedName>
</protein>
<proteinExistence type="predicted"/>
<name>A0A212J9E2_9BACT</name>
<dbReference type="EMBL" id="FLUL01000001">
    <property type="protein sequence ID" value="SBV96067.1"/>
    <property type="molecule type" value="Genomic_DNA"/>
</dbReference>
<accession>A0A212J9E2</accession>
<evidence type="ECO:0000313" key="1">
    <source>
        <dbReference type="EMBL" id="SBV96067.1"/>
    </source>
</evidence>
<reference evidence="1" key="1">
    <citation type="submission" date="2016-04" db="EMBL/GenBank/DDBJ databases">
        <authorList>
            <person name="Evans L.H."/>
            <person name="Alamgir A."/>
            <person name="Owens N."/>
            <person name="Weber N.D."/>
            <person name="Virtaneva K."/>
            <person name="Barbian K."/>
            <person name="Babar A."/>
            <person name="Rosenke K."/>
        </authorList>
    </citation>
    <scope>NUCLEOTIDE SEQUENCE</scope>
    <source>
        <strain evidence="1">86-2</strain>
    </source>
</reference>
<gene>
    <name evidence="1" type="ORF">KL86DYS2_11025</name>
</gene>